<dbReference type="UniPathway" id="UPA00782"/>
<sequence length="440" mass="51739">MMRMKSSHYNSFFDYENKKVGYNSLSNSFIILEPILFNLFEASINENIIEDLQLVHEDLYTILVSNGFIINNEFDEFEEVKRISFDHDFNEKEYHLIINPTMNCNFKCWYCYETHIKDSKMTEETLQKIVTHVENILEDKKNILEEFTLSWFGGEPLLYFDKTVLPLLKNIYPKIIKNNISFKSGFTTNGLLINQTILDECKSYGVSFFQITLDGHRERHNKVRFISKNRGSYDEIINNIKLSAKNKFNINIRINISEETISDLIKIIEDFNDISLVDKDFLTFSFHEVWQEEKNLTLDISNIVDIFRENKFKCTYKGEQTASIKSSCYADKLNQATINYNGEVFKCTARDFDTVSKEGDLNDNGQIVWNDKFQKRIYDTRFKNPPCLKCKILPICNGGCSQHRMVNEGKEYCVHNFDENSKLELIRQKFYSRIVETANL</sequence>
<dbReference type="Proteomes" id="UP000278775">
    <property type="component" value="Unassembled WGS sequence"/>
</dbReference>
<dbReference type="CDD" id="cd01335">
    <property type="entry name" value="Radical_SAM"/>
    <property type="match status" value="1"/>
</dbReference>
<protein>
    <submittedName>
        <fullName evidence="8">Radical SAM protein</fullName>
    </submittedName>
</protein>
<keyword evidence="2" id="KW-0949">S-adenosyl-L-methionine</keyword>
<evidence type="ECO:0000313" key="8">
    <source>
        <dbReference type="EMBL" id="RNA61515.1"/>
    </source>
</evidence>
<comment type="cofactor">
    <cofactor evidence="1">
        <name>[4Fe-4S] cluster</name>
        <dbReference type="ChEBI" id="CHEBI:49883"/>
    </cofactor>
</comment>
<evidence type="ECO:0000256" key="6">
    <source>
        <dbReference type="ARBA" id="ARBA00023601"/>
    </source>
</evidence>
<evidence type="ECO:0000256" key="2">
    <source>
        <dbReference type="ARBA" id="ARBA00022691"/>
    </source>
</evidence>
<dbReference type="OrthoDB" id="9808591at2"/>
<dbReference type="NCBIfam" id="TIGR04085">
    <property type="entry name" value="rSAM_more_4Fe4S"/>
    <property type="match status" value="1"/>
</dbReference>
<dbReference type="Pfam" id="PF04055">
    <property type="entry name" value="Radical_SAM"/>
    <property type="match status" value="1"/>
</dbReference>
<dbReference type="SMART" id="SM00729">
    <property type="entry name" value="Elp3"/>
    <property type="match status" value="1"/>
</dbReference>
<dbReference type="PANTHER" id="PTHR43273:SF3">
    <property type="entry name" value="ANAEROBIC SULFATASE-MATURATING ENZYME HOMOLOG ASLB-RELATED"/>
    <property type="match status" value="1"/>
</dbReference>
<dbReference type="SUPFAM" id="SSF102114">
    <property type="entry name" value="Radical SAM enzymes"/>
    <property type="match status" value="1"/>
</dbReference>
<reference evidence="8 9" key="1">
    <citation type="submission" date="2018-08" db="EMBL/GenBank/DDBJ databases">
        <title>Chryseobacterium nematophagum: a novel matrix digesting pathogen of nematodes.</title>
        <authorList>
            <person name="Page A."/>
            <person name="Roberts M."/>
            <person name="Felix M.-A."/>
            <person name="Weir W."/>
        </authorList>
    </citation>
    <scope>NUCLEOTIDE SEQUENCE [LARGE SCALE GENOMIC DNA]</scope>
    <source>
        <strain evidence="8 9">JUb129</strain>
    </source>
</reference>
<dbReference type="GO" id="GO:0051536">
    <property type="term" value="F:iron-sulfur cluster binding"/>
    <property type="evidence" value="ECO:0007669"/>
    <property type="project" value="UniProtKB-KW"/>
</dbReference>
<dbReference type="Gene3D" id="3.20.20.70">
    <property type="entry name" value="Aldolase class I"/>
    <property type="match status" value="1"/>
</dbReference>
<dbReference type="EMBL" id="QWIU01000002">
    <property type="protein sequence ID" value="RNA61515.1"/>
    <property type="molecule type" value="Genomic_DNA"/>
</dbReference>
<keyword evidence="3" id="KW-0479">Metal-binding</keyword>
<dbReference type="GO" id="GO:0016491">
    <property type="term" value="F:oxidoreductase activity"/>
    <property type="evidence" value="ECO:0007669"/>
    <property type="project" value="InterPro"/>
</dbReference>
<dbReference type="SFLD" id="SFLDG01067">
    <property type="entry name" value="SPASM/twitch_domain_containing"/>
    <property type="match status" value="1"/>
</dbReference>
<dbReference type="InterPro" id="IPR006638">
    <property type="entry name" value="Elp3/MiaA/NifB-like_rSAM"/>
</dbReference>
<dbReference type="InterPro" id="IPR013785">
    <property type="entry name" value="Aldolase_TIM"/>
</dbReference>
<feature type="domain" description="Radical SAM core" evidence="7">
    <location>
        <begin position="88"/>
        <end position="313"/>
    </location>
</feature>
<dbReference type="SFLD" id="SFLDS00029">
    <property type="entry name" value="Radical_SAM"/>
    <property type="match status" value="1"/>
</dbReference>
<proteinExistence type="inferred from homology"/>
<dbReference type="InterPro" id="IPR023867">
    <property type="entry name" value="Sulphatase_maturase_rSAM"/>
</dbReference>
<dbReference type="AlphaFoldDB" id="A0A3M7TDE0"/>
<evidence type="ECO:0000259" key="7">
    <source>
        <dbReference type="PROSITE" id="PS51918"/>
    </source>
</evidence>
<evidence type="ECO:0000256" key="1">
    <source>
        <dbReference type="ARBA" id="ARBA00001966"/>
    </source>
</evidence>
<evidence type="ECO:0000256" key="5">
    <source>
        <dbReference type="ARBA" id="ARBA00023014"/>
    </source>
</evidence>
<dbReference type="InterPro" id="IPR023885">
    <property type="entry name" value="4Fe4S-binding_SPASM_dom"/>
</dbReference>
<accession>A0A3M7TDE0</accession>
<dbReference type="PROSITE" id="PS51918">
    <property type="entry name" value="RADICAL_SAM"/>
    <property type="match status" value="1"/>
</dbReference>
<keyword evidence="4" id="KW-0408">Iron</keyword>
<evidence type="ECO:0000256" key="4">
    <source>
        <dbReference type="ARBA" id="ARBA00023004"/>
    </source>
</evidence>
<gene>
    <name evidence="8" type="ORF">D1631_06010</name>
</gene>
<dbReference type="GO" id="GO:0046872">
    <property type="term" value="F:metal ion binding"/>
    <property type="evidence" value="ECO:0007669"/>
    <property type="project" value="UniProtKB-KW"/>
</dbReference>
<evidence type="ECO:0000256" key="3">
    <source>
        <dbReference type="ARBA" id="ARBA00022723"/>
    </source>
</evidence>
<comment type="caution">
    <text evidence="8">The sequence shown here is derived from an EMBL/GenBank/DDBJ whole genome shotgun (WGS) entry which is preliminary data.</text>
</comment>
<organism evidence="8 9">
    <name type="scientific">Chryseobacterium nematophagum</name>
    <dbReference type="NCBI Taxonomy" id="2305228"/>
    <lineage>
        <taxon>Bacteria</taxon>
        <taxon>Pseudomonadati</taxon>
        <taxon>Bacteroidota</taxon>
        <taxon>Flavobacteriia</taxon>
        <taxon>Flavobacteriales</taxon>
        <taxon>Weeksellaceae</taxon>
        <taxon>Chryseobacterium group</taxon>
        <taxon>Chryseobacterium</taxon>
    </lineage>
</organism>
<keyword evidence="5" id="KW-0411">Iron-sulfur</keyword>
<name>A0A3M7TDE0_9FLAO</name>
<dbReference type="InterPro" id="IPR058240">
    <property type="entry name" value="rSAM_sf"/>
</dbReference>
<evidence type="ECO:0000313" key="9">
    <source>
        <dbReference type="Proteomes" id="UP000278775"/>
    </source>
</evidence>
<dbReference type="PANTHER" id="PTHR43273">
    <property type="entry name" value="ANAEROBIC SULFATASE-MATURATING ENZYME HOMOLOG ASLB-RELATED"/>
    <property type="match status" value="1"/>
</dbReference>
<comment type="similarity">
    <text evidence="6">Belongs to the radical SAM superfamily. Anaerobic sulfatase-maturating enzyme family.</text>
</comment>
<dbReference type="InterPro" id="IPR007197">
    <property type="entry name" value="rSAM"/>
</dbReference>